<proteinExistence type="predicted"/>
<feature type="region of interest" description="Disordered" evidence="1">
    <location>
        <begin position="458"/>
        <end position="501"/>
    </location>
</feature>
<feature type="compositionally biased region" description="Gly residues" evidence="1">
    <location>
        <begin position="462"/>
        <end position="471"/>
    </location>
</feature>
<reference evidence="2" key="1">
    <citation type="journal article" date="2019" name="PLoS Pathog.">
        <title>Re-assessing the diversity of negative strand RNA viruses in insects.</title>
        <authorList>
            <person name="Kafer S."/>
            <person name="Paraskevopoulou S."/>
            <person name="Zirkel F."/>
            <person name="Wieseke N."/>
            <person name="Donath A."/>
            <person name="Petersen M."/>
            <person name="Jones T.C."/>
            <person name="Liu S."/>
            <person name="Zhou X."/>
            <person name="Middendorf M."/>
            <person name="Junglen S."/>
            <person name="Misof B."/>
            <person name="Drosten C."/>
        </authorList>
    </citation>
    <scope>NUCLEOTIDE SEQUENCE</scope>
    <source>
        <strain evidence="2">OKIAV26</strain>
    </source>
</reference>
<protein>
    <submittedName>
        <fullName evidence="2">Nucleocapsid protein</fullName>
    </submittedName>
</protein>
<evidence type="ECO:0000256" key="1">
    <source>
        <dbReference type="SAM" id="MobiDB-lite"/>
    </source>
</evidence>
<name>A0A7D7FM15_9RHAB</name>
<accession>A0A7D7FM15</accession>
<dbReference type="GO" id="GO:0019013">
    <property type="term" value="C:viral nucleocapsid"/>
    <property type="evidence" value="ECO:0007669"/>
    <property type="project" value="UniProtKB-KW"/>
</dbReference>
<sequence>MMMQDEKNRKSNDKSSQFPSFWQLLIIMTSNRYGIASGEYTNETLLDLLNETEETDFKSISLGAPSTPWNDTDFQKILTPAQLKIRSACEVNIAFKNALKYLAIYLGAETVTKANHKKLMWDVISATTVKEEYLFPGGSVNTGSWTTDVQEITNYKFPGDITSISDGTRTIGISDVKTFYENAVNASSSTPDEKREYINVAGFLALTLLRTPFKGFENLGTHLISAATQSFTSLFSPSEMIILLPPHASYTRLYETHFPQHDPDYQHLVAICVHAWHYNSTSTHIQVDHVGVLQASCLLSLSENGLGLLSWSCKAAKSFGIPTKQYLEHLCLTPALTSQVVRASRFVKMMRDEYSWPWCRIFKSTSHSNMSTAQNPEACIIGAIFTLDDPTTIYEMAQFSTCRNLINAMFPVAGAIQEIILQIEARDLVVGASQKVAGVMHRHQDLTAETFIKTAPRHVRGGTRGGRGRGGVMMRQPSKVARVQEEEEEEEGEHADMDDYL</sequence>
<keyword evidence="2" id="KW-0946">Virion</keyword>
<keyword evidence="2" id="KW-0543">Viral nucleoprotein</keyword>
<dbReference type="EMBL" id="MT153513">
    <property type="protein sequence ID" value="QMP82305.1"/>
    <property type="molecule type" value="Viral_cRNA"/>
</dbReference>
<reference evidence="2" key="2">
    <citation type="submission" date="2020-03" db="EMBL/GenBank/DDBJ databases">
        <authorList>
            <person name="Kafer S."/>
            <person name="Paraskevopoulou S."/>
            <person name="Zirkel F."/>
            <person name="Wieseke N."/>
            <person name="Donath A."/>
            <person name="Petersen M."/>
            <person name="Jones T.C."/>
            <person name="Liu S."/>
            <person name="Zhou X."/>
            <person name="Middendorf M."/>
            <person name="Junglen S."/>
            <person name="Misof B."/>
            <person name="Drosten C."/>
        </authorList>
    </citation>
    <scope>NUCLEOTIDE SEQUENCE</scope>
    <source>
        <strain evidence="2">OKIAV26</strain>
    </source>
</reference>
<organism evidence="2">
    <name type="scientific">Hemipteran rhabdo-related virus OKIAV26</name>
    <dbReference type="NCBI Taxonomy" id="2746290"/>
    <lineage>
        <taxon>Viruses</taxon>
        <taxon>Riboviria</taxon>
        <taxon>Orthornavirae</taxon>
        <taxon>Negarnaviricota</taxon>
        <taxon>Haploviricotina</taxon>
        <taxon>Monjiviricetes</taxon>
        <taxon>Mononegavirales</taxon>
        <taxon>Rhabdoviridae</taxon>
    </lineage>
</organism>
<evidence type="ECO:0000313" key="2">
    <source>
        <dbReference type="EMBL" id="QMP82305.1"/>
    </source>
</evidence>